<gene>
    <name evidence="1" type="ORF">SCUD_LOCUS5636</name>
</gene>
<sequence length="45" mass="5055">MITGDLEPSSGHIIVVGHDLNRNLRKASFLSSSNLYMFCHYSDID</sequence>
<proteinExistence type="predicted"/>
<dbReference type="AlphaFoldDB" id="A0A183JSE6"/>
<dbReference type="WBParaSite" id="SCUD_0000563601-mRNA-1">
    <property type="protein sequence ID" value="SCUD_0000563601-mRNA-1"/>
    <property type="gene ID" value="SCUD_0000563601"/>
</dbReference>
<reference evidence="3" key="1">
    <citation type="submission" date="2016-06" db="UniProtKB">
        <authorList>
            <consortium name="WormBaseParasite"/>
        </authorList>
    </citation>
    <scope>IDENTIFICATION</scope>
</reference>
<dbReference type="EMBL" id="UZAK01009665">
    <property type="protein sequence ID" value="VDO97188.1"/>
    <property type="molecule type" value="Genomic_DNA"/>
</dbReference>
<dbReference type="Proteomes" id="UP000279833">
    <property type="component" value="Unassembled WGS sequence"/>
</dbReference>
<name>A0A183JSE6_9TREM</name>
<accession>A0A183JSE6</accession>
<reference evidence="1 2" key="2">
    <citation type="submission" date="2018-11" db="EMBL/GenBank/DDBJ databases">
        <authorList>
            <consortium name="Pathogen Informatics"/>
        </authorList>
    </citation>
    <scope>NUCLEOTIDE SEQUENCE [LARGE SCALE GENOMIC DNA]</scope>
    <source>
        <strain evidence="1">Dakar</strain>
        <strain evidence="2">Dakar, Senegal</strain>
    </source>
</reference>
<protein>
    <submittedName>
        <fullName evidence="1 3">Uncharacterized protein</fullName>
    </submittedName>
</protein>
<keyword evidence="2" id="KW-1185">Reference proteome</keyword>
<evidence type="ECO:0000313" key="3">
    <source>
        <dbReference type="WBParaSite" id="SCUD_0000563601-mRNA-1"/>
    </source>
</evidence>
<evidence type="ECO:0000313" key="2">
    <source>
        <dbReference type="Proteomes" id="UP000279833"/>
    </source>
</evidence>
<organism evidence="3">
    <name type="scientific">Schistosoma curassoni</name>
    <dbReference type="NCBI Taxonomy" id="6186"/>
    <lineage>
        <taxon>Eukaryota</taxon>
        <taxon>Metazoa</taxon>
        <taxon>Spiralia</taxon>
        <taxon>Lophotrochozoa</taxon>
        <taxon>Platyhelminthes</taxon>
        <taxon>Trematoda</taxon>
        <taxon>Digenea</taxon>
        <taxon>Strigeidida</taxon>
        <taxon>Schistosomatoidea</taxon>
        <taxon>Schistosomatidae</taxon>
        <taxon>Schistosoma</taxon>
    </lineage>
</organism>
<evidence type="ECO:0000313" key="1">
    <source>
        <dbReference type="EMBL" id="VDO97188.1"/>
    </source>
</evidence>